<dbReference type="Pfam" id="PF13403">
    <property type="entry name" value="Hint_2"/>
    <property type="match status" value="1"/>
</dbReference>
<dbReference type="EMBL" id="ONZG01000009">
    <property type="protein sequence ID" value="SPJ29950.1"/>
    <property type="molecule type" value="Genomic_DNA"/>
</dbReference>
<feature type="domain" description="Hedgehog/Intein (Hint)" evidence="1">
    <location>
        <begin position="198"/>
        <end position="334"/>
    </location>
</feature>
<dbReference type="SUPFAM" id="SSF51294">
    <property type="entry name" value="Hedgehog/intein (Hint) domain"/>
    <property type="match status" value="1"/>
</dbReference>
<keyword evidence="3" id="KW-1185">Reference proteome</keyword>
<dbReference type="InterPro" id="IPR036844">
    <property type="entry name" value="Hint_dom_sf"/>
</dbReference>
<proteinExistence type="predicted"/>
<name>A0A2R8CBZ7_9RHOB</name>
<evidence type="ECO:0000313" key="2">
    <source>
        <dbReference type="EMBL" id="SPJ29950.1"/>
    </source>
</evidence>
<evidence type="ECO:0000313" key="3">
    <source>
        <dbReference type="Proteomes" id="UP000244898"/>
    </source>
</evidence>
<dbReference type="InterPro" id="IPR028992">
    <property type="entry name" value="Hedgehog/Intein_dom"/>
</dbReference>
<organism evidence="2 3">
    <name type="scientific">Falsiruegeria mediterranea M17</name>
    <dbReference type="NCBI Taxonomy" id="1200281"/>
    <lineage>
        <taxon>Bacteria</taxon>
        <taxon>Pseudomonadati</taxon>
        <taxon>Pseudomonadota</taxon>
        <taxon>Alphaproteobacteria</taxon>
        <taxon>Rhodobacterales</taxon>
        <taxon>Roseobacteraceae</taxon>
        <taxon>Falsiruegeria</taxon>
    </lineage>
</organism>
<reference evidence="3" key="1">
    <citation type="submission" date="2018-03" db="EMBL/GenBank/DDBJ databases">
        <authorList>
            <person name="Rodrigo-Torres L."/>
            <person name="Arahal R. D."/>
            <person name="Lucena T."/>
        </authorList>
    </citation>
    <scope>NUCLEOTIDE SEQUENCE [LARGE SCALE GENOMIC DNA]</scope>
    <source>
        <strain evidence="3">CECT 7615</strain>
    </source>
</reference>
<evidence type="ECO:0000259" key="1">
    <source>
        <dbReference type="Pfam" id="PF13403"/>
    </source>
</evidence>
<dbReference type="Proteomes" id="UP000244898">
    <property type="component" value="Unassembled WGS sequence"/>
</dbReference>
<dbReference type="Gene3D" id="2.170.16.10">
    <property type="entry name" value="Hedgehog/Intein (Hint) domain"/>
    <property type="match status" value="1"/>
</dbReference>
<dbReference type="AlphaFoldDB" id="A0A2R8CBZ7"/>
<accession>A0A2R8CBZ7</accession>
<sequence length="382" mass="41015">MEFQIKPYFCQFAQAYTDAETNVWCTAVARISELHYSNAYARASGVSEFLEVSLSPSENPADFTVSFYQANGTVGVEVRLDDPGVQVSVDPDNGEVVYVISADFFNILLTDPDGGGSNNYEAYALTNTTTNDVIDFYDIGGGTQNITAIGGAADGATSDNLPVLVGPNSTTTTLQFNQPNPDVLTYGTVNPGDSGLACFVAGTLIDTASGERPVEMIKPGDLVMTRDDGLQPVRWVGSKTVRGHGRYSPVRITAGTYGAHRDVLISPQHRILVSGWQVELLFGEDEVLVPAKSLIDGQGVSWAPLDIVRYVHLFFDAHQIVSTGGLDSESFYPGQLALGALESETAQELFALFPELRDTPEVYGAPARAIQSGPQATLLRRA</sequence>
<gene>
    <name evidence="2" type="ORF">TRM7615_03476</name>
</gene>
<protein>
    <recommendedName>
        <fullName evidence="1">Hedgehog/Intein (Hint) domain-containing protein</fullName>
    </recommendedName>
</protein>